<dbReference type="EMBL" id="CP010802">
    <property type="protein sequence ID" value="ALC16354.1"/>
    <property type="molecule type" value="Genomic_DNA"/>
</dbReference>
<evidence type="ECO:0008006" key="3">
    <source>
        <dbReference type="Google" id="ProtNLM"/>
    </source>
</evidence>
<dbReference type="Proteomes" id="UP000057158">
    <property type="component" value="Chromosome"/>
</dbReference>
<reference evidence="1 2" key="1">
    <citation type="submission" date="2015-07" db="EMBL/GenBank/DDBJ databases">
        <title>Isolation and Genomic Characterization of a Novel Halophilic Metal-Reducing Deltaproteobacterium from the Deep Subsurface.</title>
        <authorList>
            <person name="Badalamenti J.P."/>
            <person name="Summers Z.M."/>
            <person name="Gralnick J.A."/>
            <person name="Bond D.R."/>
        </authorList>
    </citation>
    <scope>NUCLEOTIDE SEQUENCE [LARGE SCALE GENOMIC DNA]</scope>
    <source>
        <strain evidence="1 2">WTL</strain>
    </source>
</reference>
<dbReference type="Gene3D" id="1.25.40.10">
    <property type="entry name" value="Tetratricopeptide repeat domain"/>
    <property type="match status" value="1"/>
</dbReference>
<dbReference type="OrthoDB" id="5396447at2"/>
<proteinExistence type="predicted"/>
<keyword evidence="2" id="KW-1185">Reference proteome</keyword>
<dbReference type="SUPFAM" id="SSF48452">
    <property type="entry name" value="TPR-like"/>
    <property type="match status" value="1"/>
</dbReference>
<gene>
    <name evidence="1" type="ORF">DSOUD_1575</name>
</gene>
<sequence>MTLDRFDRFHGLLLLLVAGGLVLLLAVAESGGGRSAAGVDKAMEQALDYQARVAFVQKLYGPVEDLRRDGQLQQALLKLDELERRYPGEAHGYILRGEILGEMGVLAEAVASYVAALRLNGDYVDARSPLSRQTEIRQLVDDGLRILGGQARSHPENLSLAAAVKNVHYLQSRLAGGCE</sequence>
<evidence type="ECO:0000313" key="1">
    <source>
        <dbReference type="EMBL" id="ALC16354.1"/>
    </source>
</evidence>
<dbReference type="RefSeq" id="WP_053550468.1">
    <property type="nucleotide sequence ID" value="NZ_CP010802.1"/>
</dbReference>
<accession>A0A0M4CWI0</accession>
<protein>
    <recommendedName>
        <fullName evidence="3">Tetratricopeptide repeat protein</fullName>
    </recommendedName>
</protein>
<dbReference type="STRING" id="1603606.DSOUD_1575"/>
<organism evidence="1 2">
    <name type="scientific">Desulfuromonas soudanensis</name>
    <dbReference type="NCBI Taxonomy" id="1603606"/>
    <lineage>
        <taxon>Bacteria</taxon>
        <taxon>Pseudomonadati</taxon>
        <taxon>Thermodesulfobacteriota</taxon>
        <taxon>Desulfuromonadia</taxon>
        <taxon>Desulfuromonadales</taxon>
        <taxon>Desulfuromonadaceae</taxon>
        <taxon>Desulfuromonas</taxon>
    </lineage>
</organism>
<evidence type="ECO:0000313" key="2">
    <source>
        <dbReference type="Proteomes" id="UP000057158"/>
    </source>
</evidence>
<dbReference type="PATRIC" id="fig|1603606.3.peg.1716"/>
<dbReference type="InterPro" id="IPR011990">
    <property type="entry name" value="TPR-like_helical_dom_sf"/>
</dbReference>
<dbReference type="AlphaFoldDB" id="A0A0M4CWI0"/>
<name>A0A0M4CWI0_9BACT</name>
<dbReference type="KEGG" id="des:DSOUD_1575"/>